<comment type="caution">
    <text evidence="2">The sequence shown here is derived from an EMBL/GenBank/DDBJ whole genome shotgun (WGS) entry which is preliminary data.</text>
</comment>
<protein>
    <submittedName>
        <fullName evidence="2">Uncharacterized protein</fullName>
    </submittedName>
</protein>
<dbReference type="OrthoDB" id="5357075at2759"/>
<dbReference type="AlphaFoldDB" id="A0A1V8TP19"/>
<organism evidence="2 3">
    <name type="scientific">Cryoendolithus antarcticus</name>
    <dbReference type="NCBI Taxonomy" id="1507870"/>
    <lineage>
        <taxon>Eukaryota</taxon>
        <taxon>Fungi</taxon>
        <taxon>Dikarya</taxon>
        <taxon>Ascomycota</taxon>
        <taxon>Pezizomycotina</taxon>
        <taxon>Dothideomycetes</taxon>
        <taxon>Dothideomycetidae</taxon>
        <taxon>Cladosporiales</taxon>
        <taxon>Cladosporiaceae</taxon>
        <taxon>Cryoendolithus</taxon>
    </lineage>
</organism>
<evidence type="ECO:0000256" key="1">
    <source>
        <dbReference type="SAM" id="MobiDB-lite"/>
    </source>
</evidence>
<evidence type="ECO:0000313" key="3">
    <source>
        <dbReference type="Proteomes" id="UP000192596"/>
    </source>
</evidence>
<feature type="region of interest" description="Disordered" evidence="1">
    <location>
        <begin position="303"/>
        <end position="322"/>
    </location>
</feature>
<dbReference type="EMBL" id="NAJO01000004">
    <property type="protein sequence ID" value="OQO13133.1"/>
    <property type="molecule type" value="Genomic_DNA"/>
</dbReference>
<evidence type="ECO:0000313" key="2">
    <source>
        <dbReference type="EMBL" id="OQO13133.1"/>
    </source>
</evidence>
<dbReference type="STRING" id="1507870.A0A1V8TP19"/>
<name>A0A1V8TP19_9PEZI</name>
<dbReference type="Proteomes" id="UP000192596">
    <property type="component" value="Unassembled WGS sequence"/>
</dbReference>
<sequence length="322" mass="36026">MPGSSLVPTGDRISNDMAYTQQDELAAMFARGMHFAPIQEDHAYQQPSSGMSKPLPPLQTATMLGQDQVVFASSHYAHTAHIRTDNASETSNSPPPPYHENQMPEELAQVFRDHSIDPNALLQSQVHLFANAEHDQRLRLLELWRISPPSYPFSQHLRSVHIPTSMSQEIAQARERYEAKMQARQGHFDTHIEIEPITPIREAHEPAFPPAARMRAASIASSRPQTRHGVVDAEPYILTGYQAPDPRRSSAIDPVYAAASGLWQAPTYAHAMQQQTGMADQYGSYQQIRNHADWEAMNERMARENFGSVQQGGHGGDDEMEL</sequence>
<reference evidence="3" key="1">
    <citation type="submission" date="2017-03" db="EMBL/GenBank/DDBJ databases">
        <title>Genomes of endolithic fungi from Antarctica.</title>
        <authorList>
            <person name="Coleine C."/>
            <person name="Masonjones S."/>
            <person name="Stajich J.E."/>
        </authorList>
    </citation>
    <scope>NUCLEOTIDE SEQUENCE [LARGE SCALE GENOMIC DNA]</scope>
    <source>
        <strain evidence="3">CCFEE 5527</strain>
    </source>
</reference>
<keyword evidence="3" id="KW-1185">Reference proteome</keyword>
<gene>
    <name evidence="2" type="ORF">B0A48_02597</name>
</gene>
<feature type="region of interest" description="Disordered" evidence="1">
    <location>
        <begin position="81"/>
        <end position="101"/>
    </location>
</feature>
<accession>A0A1V8TP19</accession>
<dbReference type="InParanoid" id="A0A1V8TP19"/>
<proteinExistence type="predicted"/>